<keyword evidence="2 4" id="KW-0238">DNA-binding</keyword>
<dbReference type="InterPro" id="IPR001647">
    <property type="entry name" value="HTH_TetR"/>
</dbReference>
<dbReference type="PANTHER" id="PTHR30055:SF220">
    <property type="entry name" value="TETR-FAMILY REGULATORY PROTEIN"/>
    <property type="match status" value="1"/>
</dbReference>
<dbReference type="PROSITE" id="PS50977">
    <property type="entry name" value="HTH_TETR_2"/>
    <property type="match status" value="1"/>
</dbReference>
<comment type="caution">
    <text evidence="6">The sequence shown here is derived from an EMBL/GenBank/DDBJ whole genome shotgun (WGS) entry which is preliminary data.</text>
</comment>
<dbReference type="Proteomes" id="UP000323380">
    <property type="component" value="Unassembled WGS sequence"/>
</dbReference>
<evidence type="ECO:0000259" key="5">
    <source>
        <dbReference type="PROSITE" id="PS50977"/>
    </source>
</evidence>
<feature type="domain" description="HTH tetR-type" evidence="5">
    <location>
        <begin position="22"/>
        <end position="82"/>
    </location>
</feature>
<evidence type="ECO:0000313" key="6">
    <source>
        <dbReference type="EMBL" id="TYB44302.1"/>
    </source>
</evidence>
<dbReference type="Pfam" id="PF13305">
    <property type="entry name" value="TetR_C_33"/>
    <property type="match status" value="1"/>
</dbReference>
<dbReference type="PANTHER" id="PTHR30055">
    <property type="entry name" value="HTH-TYPE TRANSCRIPTIONAL REGULATOR RUTR"/>
    <property type="match status" value="1"/>
</dbReference>
<dbReference type="InterPro" id="IPR009057">
    <property type="entry name" value="Homeodomain-like_sf"/>
</dbReference>
<evidence type="ECO:0000256" key="2">
    <source>
        <dbReference type="ARBA" id="ARBA00023125"/>
    </source>
</evidence>
<dbReference type="RefSeq" id="WP_148344525.1">
    <property type="nucleotide sequence ID" value="NZ_VSFG01000005.1"/>
</dbReference>
<dbReference type="EMBL" id="VSFG01000005">
    <property type="protein sequence ID" value="TYB44302.1"/>
    <property type="molecule type" value="Genomic_DNA"/>
</dbReference>
<dbReference type="STRING" id="1220554.GCA_001552135_06276"/>
<evidence type="ECO:0000256" key="4">
    <source>
        <dbReference type="PROSITE-ProRule" id="PRU00335"/>
    </source>
</evidence>
<dbReference type="SUPFAM" id="SSF48498">
    <property type="entry name" value="Tetracyclin repressor-like, C-terminal domain"/>
    <property type="match status" value="1"/>
</dbReference>
<proteinExistence type="predicted"/>
<dbReference type="Gene3D" id="1.10.357.10">
    <property type="entry name" value="Tetracycline Repressor, domain 2"/>
    <property type="match status" value="1"/>
</dbReference>
<reference evidence="6 7" key="1">
    <citation type="submission" date="2019-08" db="EMBL/GenBank/DDBJ databases">
        <title>Actinomadura sp. nov. CYP1-5 isolated from mountain soil.</title>
        <authorList>
            <person name="Songsumanus A."/>
            <person name="Kuncharoen N."/>
            <person name="Kudo T."/>
            <person name="Yuki M."/>
            <person name="Igarashi Y."/>
            <person name="Tanasupawat S."/>
        </authorList>
    </citation>
    <scope>NUCLEOTIDE SEQUENCE [LARGE SCALE GENOMIC DNA]</scope>
    <source>
        <strain evidence="6 7">JCM 14158</strain>
    </source>
</reference>
<keyword evidence="3" id="KW-0804">Transcription</keyword>
<dbReference type="InterPro" id="IPR036271">
    <property type="entry name" value="Tet_transcr_reg_TetR-rel_C_sf"/>
</dbReference>
<dbReference type="GO" id="GO:0003700">
    <property type="term" value="F:DNA-binding transcription factor activity"/>
    <property type="evidence" value="ECO:0007669"/>
    <property type="project" value="TreeGrafter"/>
</dbReference>
<keyword evidence="7" id="KW-1185">Reference proteome</keyword>
<dbReference type="InterPro" id="IPR050109">
    <property type="entry name" value="HTH-type_TetR-like_transc_reg"/>
</dbReference>
<name>A0A5D0NIU4_9ACTN</name>
<gene>
    <name evidence="6" type="ORF">FXF69_25550</name>
</gene>
<keyword evidence="1" id="KW-0805">Transcription regulation</keyword>
<accession>A0A5D0NIU4</accession>
<evidence type="ECO:0000313" key="7">
    <source>
        <dbReference type="Proteomes" id="UP000323380"/>
    </source>
</evidence>
<dbReference type="InterPro" id="IPR025996">
    <property type="entry name" value="MT1864/Rv1816-like_C"/>
</dbReference>
<dbReference type="GO" id="GO:0000976">
    <property type="term" value="F:transcription cis-regulatory region binding"/>
    <property type="evidence" value="ECO:0007669"/>
    <property type="project" value="TreeGrafter"/>
</dbReference>
<dbReference type="SUPFAM" id="SSF46689">
    <property type="entry name" value="Homeodomain-like"/>
    <property type="match status" value="1"/>
</dbReference>
<sequence length="243" mass="25706">MAKSGRARRALAESKRGAYHHGNLRGALIDVAIEMIGTSGVSGFSMAEACRRLNVTGGAPYRHFADRGALLTAVAVRGCETLATLLRPAADERTDPVDHLALLARGYVRFAAEYPALFDTLYAKEVFFPGNVELAEALLPVVEAFVVPARALEGTSPQLTLRLVVGVAAVTHGYAAFLRTGSFTGSDDPFRAAADNAALATRALIAGREELKAERRAPEMMLAGLSADLWVKTAARVLAGAAQ</sequence>
<organism evidence="6 7">
    <name type="scientific">Actinomadura chibensis</name>
    <dbReference type="NCBI Taxonomy" id="392828"/>
    <lineage>
        <taxon>Bacteria</taxon>
        <taxon>Bacillati</taxon>
        <taxon>Actinomycetota</taxon>
        <taxon>Actinomycetes</taxon>
        <taxon>Streptosporangiales</taxon>
        <taxon>Thermomonosporaceae</taxon>
        <taxon>Actinomadura</taxon>
    </lineage>
</organism>
<evidence type="ECO:0000256" key="3">
    <source>
        <dbReference type="ARBA" id="ARBA00023163"/>
    </source>
</evidence>
<dbReference type="AlphaFoldDB" id="A0A5D0NIU4"/>
<evidence type="ECO:0000256" key="1">
    <source>
        <dbReference type="ARBA" id="ARBA00023015"/>
    </source>
</evidence>
<feature type="DNA-binding region" description="H-T-H motif" evidence="4">
    <location>
        <begin position="45"/>
        <end position="64"/>
    </location>
</feature>
<dbReference type="Pfam" id="PF00440">
    <property type="entry name" value="TetR_N"/>
    <property type="match status" value="1"/>
</dbReference>
<protein>
    <submittedName>
        <fullName evidence="6">TetR/AcrR family transcriptional regulator</fullName>
    </submittedName>
</protein>